<evidence type="ECO:0000313" key="2">
    <source>
        <dbReference type="Proteomes" id="UP000229344"/>
    </source>
</evidence>
<dbReference type="Pfam" id="PF13207">
    <property type="entry name" value="AAA_17"/>
    <property type="match status" value="1"/>
</dbReference>
<gene>
    <name evidence="1" type="ORF">COU16_03385</name>
</gene>
<protein>
    <recommendedName>
        <fullName evidence="3">(d)CMP kinase</fullName>
    </recommendedName>
</protein>
<name>A0A2H0UE09_9BACT</name>
<organism evidence="1 2">
    <name type="scientific">Candidatus Kaiserbacteria bacterium CG10_big_fil_rev_8_21_14_0_10_47_16</name>
    <dbReference type="NCBI Taxonomy" id="1974608"/>
    <lineage>
        <taxon>Bacteria</taxon>
        <taxon>Candidatus Kaiseribacteriota</taxon>
    </lineage>
</organism>
<reference evidence="2" key="1">
    <citation type="submission" date="2017-09" db="EMBL/GenBank/DDBJ databases">
        <title>Depth-based differentiation of microbial function through sediment-hosted aquifers and enrichment of novel symbionts in the deep terrestrial subsurface.</title>
        <authorList>
            <person name="Probst A.J."/>
            <person name="Ladd B."/>
            <person name="Jarett J.K."/>
            <person name="Geller-Mcgrath D.E."/>
            <person name="Sieber C.M.K."/>
            <person name="Emerson J.B."/>
            <person name="Anantharaman K."/>
            <person name="Thomas B.C."/>
            <person name="Malmstrom R."/>
            <person name="Stieglmeier M."/>
            <person name="Klingl A."/>
            <person name="Woyke T."/>
            <person name="Ryan C.M."/>
            <person name="Banfield J.F."/>
        </authorList>
    </citation>
    <scope>NUCLEOTIDE SEQUENCE [LARGE SCALE GENOMIC DNA]</scope>
</reference>
<sequence length="191" mass="21750">MPKRTIITLGGMPGSGKSTIREMLATQLGYKTFSTGNFTRHLAKERGITLQEMNEIVAKDKALEMRIDAELERIEAEENNIIVDSHLAFHFVPSSFKVYFDISLDEATRRIFNDTGAKLRVESGDIMETLEATKERTLARIENHRSRYKEHYGLNPYDGSQYDLVVNTEESDPEAITDAVVAGYKKWLKDE</sequence>
<dbReference type="AlphaFoldDB" id="A0A2H0UE09"/>
<dbReference type="InterPro" id="IPR027417">
    <property type="entry name" value="P-loop_NTPase"/>
</dbReference>
<evidence type="ECO:0008006" key="3">
    <source>
        <dbReference type="Google" id="ProtNLM"/>
    </source>
</evidence>
<dbReference type="Proteomes" id="UP000229344">
    <property type="component" value="Unassembled WGS sequence"/>
</dbReference>
<comment type="caution">
    <text evidence="1">The sequence shown here is derived from an EMBL/GenBank/DDBJ whole genome shotgun (WGS) entry which is preliminary data.</text>
</comment>
<accession>A0A2H0UE09</accession>
<evidence type="ECO:0000313" key="1">
    <source>
        <dbReference type="EMBL" id="PIR84590.1"/>
    </source>
</evidence>
<dbReference type="Gene3D" id="3.40.50.300">
    <property type="entry name" value="P-loop containing nucleotide triphosphate hydrolases"/>
    <property type="match status" value="1"/>
</dbReference>
<proteinExistence type="predicted"/>
<dbReference type="EMBL" id="PFBI01000006">
    <property type="protein sequence ID" value="PIR84590.1"/>
    <property type="molecule type" value="Genomic_DNA"/>
</dbReference>
<dbReference type="SUPFAM" id="SSF52540">
    <property type="entry name" value="P-loop containing nucleoside triphosphate hydrolases"/>
    <property type="match status" value="1"/>
</dbReference>